<accession>A0A4S8MGB2</accession>
<name>A0A4S8MGB2_DENBC</name>
<feature type="compositionally biased region" description="Basic and acidic residues" evidence="1">
    <location>
        <begin position="39"/>
        <end position="48"/>
    </location>
</feature>
<feature type="region of interest" description="Disordered" evidence="1">
    <location>
        <begin position="1"/>
        <end position="53"/>
    </location>
</feature>
<reference evidence="2 3" key="1">
    <citation type="journal article" date="2019" name="Nat. Ecol. Evol.">
        <title>Megaphylogeny resolves global patterns of mushroom evolution.</title>
        <authorList>
            <person name="Varga T."/>
            <person name="Krizsan K."/>
            <person name="Foldi C."/>
            <person name="Dima B."/>
            <person name="Sanchez-Garcia M."/>
            <person name="Sanchez-Ramirez S."/>
            <person name="Szollosi G.J."/>
            <person name="Szarkandi J.G."/>
            <person name="Papp V."/>
            <person name="Albert L."/>
            <person name="Andreopoulos W."/>
            <person name="Angelini C."/>
            <person name="Antonin V."/>
            <person name="Barry K.W."/>
            <person name="Bougher N.L."/>
            <person name="Buchanan P."/>
            <person name="Buyck B."/>
            <person name="Bense V."/>
            <person name="Catcheside P."/>
            <person name="Chovatia M."/>
            <person name="Cooper J."/>
            <person name="Damon W."/>
            <person name="Desjardin D."/>
            <person name="Finy P."/>
            <person name="Geml J."/>
            <person name="Haridas S."/>
            <person name="Hughes K."/>
            <person name="Justo A."/>
            <person name="Karasinski D."/>
            <person name="Kautmanova I."/>
            <person name="Kiss B."/>
            <person name="Kocsube S."/>
            <person name="Kotiranta H."/>
            <person name="LaButti K.M."/>
            <person name="Lechner B.E."/>
            <person name="Liimatainen K."/>
            <person name="Lipzen A."/>
            <person name="Lukacs Z."/>
            <person name="Mihaltcheva S."/>
            <person name="Morgado L.N."/>
            <person name="Niskanen T."/>
            <person name="Noordeloos M.E."/>
            <person name="Ohm R.A."/>
            <person name="Ortiz-Santana B."/>
            <person name="Ovrebo C."/>
            <person name="Racz N."/>
            <person name="Riley R."/>
            <person name="Savchenko A."/>
            <person name="Shiryaev A."/>
            <person name="Soop K."/>
            <person name="Spirin V."/>
            <person name="Szebenyi C."/>
            <person name="Tomsovsky M."/>
            <person name="Tulloss R.E."/>
            <person name="Uehling J."/>
            <person name="Grigoriev I.V."/>
            <person name="Vagvolgyi C."/>
            <person name="Papp T."/>
            <person name="Martin F.M."/>
            <person name="Miettinen O."/>
            <person name="Hibbett D.S."/>
            <person name="Nagy L.G."/>
        </authorList>
    </citation>
    <scope>NUCLEOTIDE SEQUENCE [LARGE SCALE GENOMIC DNA]</scope>
    <source>
        <strain evidence="2 3">CBS 962.96</strain>
    </source>
</reference>
<feature type="region of interest" description="Disordered" evidence="1">
    <location>
        <begin position="264"/>
        <end position="296"/>
    </location>
</feature>
<proteinExistence type="predicted"/>
<dbReference type="OrthoDB" id="3224221at2759"/>
<gene>
    <name evidence="2" type="ORF">K435DRAFT_854021</name>
</gene>
<feature type="compositionally biased region" description="Basic residues" evidence="1">
    <location>
        <begin position="29"/>
        <end position="38"/>
    </location>
</feature>
<organism evidence="2 3">
    <name type="scientific">Dendrothele bispora (strain CBS 962.96)</name>
    <dbReference type="NCBI Taxonomy" id="1314807"/>
    <lineage>
        <taxon>Eukaryota</taxon>
        <taxon>Fungi</taxon>
        <taxon>Dikarya</taxon>
        <taxon>Basidiomycota</taxon>
        <taxon>Agaricomycotina</taxon>
        <taxon>Agaricomycetes</taxon>
        <taxon>Agaricomycetidae</taxon>
        <taxon>Agaricales</taxon>
        <taxon>Agaricales incertae sedis</taxon>
        <taxon>Dendrothele</taxon>
    </lineage>
</organism>
<evidence type="ECO:0000256" key="1">
    <source>
        <dbReference type="SAM" id="MobiDB-lite"/>
    </source>
</evidence>
<protein>
    <submittedName>
        <fullName evidence="2">Uncharacterized protein</fullName>
    </submittedName>
</protein>
<dbReference type="EMBL" id="ML179093">
    <property type="protein sequence ID" value="THV01164.1"/>
    <property type="molecule type" value="Genomic_DNA"/>
</dbReference>
<evidence type="ECO:0000313" key="2">
    <source>
        <dbReference type="EMBL" id="THV01164.1"/>
    </source>
</evidence>
<sequence>MASKRAEPYPGYSDENDADDEYSTEGKIKGRRNSTYKSRRSEIRRDPTLSRLQQSTQSLTDCLTFSMIDRSERQLLGGIMSRSKLPMLSRKERLPQPTVNPLCPYWEDLNHPWNCAHRDIFTTHFLSQHPQFQHPHSEQPNVMIGEFFYQRLTELRRHVKAPNEHEEIDLMVRRQRSRRSRRRISLYRDRIGYAMQQQSTACYQEAFQKVQLVLGKLGPEGMSSDERGCEDEGCNRVVRKDWRSPSVISLLKWLDSHIRTFGRSTACGNQKPGPRPTRRIRRPAPESSNTTRKPTKHLPRNLFNEVWYSNLDAYDINALEVSEGMPIPIEVLSWPQNANLLVDKDDFDEY</sequence>
<dbReference type="Proteomes" id="UP000297245">
    <property type="component" value="Unassembled WGS sequence"/>
</dbReference>
<dbReference type="AlphaFoldDB" id="A0A4S8MGB2"/>
<feature type="compositionally biased region" description="Acidic residues" evidence="1">
    <location>
        <begin position="14"/>
        <end position="23"/>
    </location>
</feature>
<evidence type="ECO:0000313" key="3">
    <source>
        <dbReference type="Proteomes" id="UP000297245"/>
    </source>
</evidence>
<keyword evidence="3" id="KW-1185">Reference proteome</keyword>